<dbReference type="SUPFAM" id="SSF53271">
    <property type="entry name" value="PRTase-like"/>
    <property type="match status" value="1"/>
</dbReference>
<feature type="binding site" evidence="12">
    <location>
        <position position="163"/>
    </location>
    <ligand>
        <name>substrate</name>
    </ligand>
</feature>
<keyword evidence="7 13" id="KW-0210">Decarboxylase</keyword>
<dbReference type="PANTHER" id="PTHR32119:SF2">
    <property type="entry name" value="OROTIDINE 5'-PHOSPHATE DECARBOXYLASE"/>
    <property type="match status" value="1"/>
</dbReference>
<dbReference type="PROSITE" id="PS00156">
    <property type="entry name" value="OMPDECASE"/>
    <property type="match status" value="1"/>
</dbReference>
<comment type="caution">
    <text evidence="15">The sequence shown here is derived from an EMBL/GenBank/DDBJ whole genome shotgun (WGS) entry which is preliminary data.</text>
</comment>
<evidence type="ECO:0000313" key="15">
    <source>
        <dbReference type="EMBL" id="PIZ49515.1"/>
    </source>
</evidence>
<protein>
    <recommendedName>
        <fullName evidence="6 13">Orotidine 5'-phosphate decarboxylase</fullName>
        <ecNumber evidence="5 13">4.1.1.23</ecNumber>
    </recommendedName>
</protein>
<organism evidence="15 16">
    <name type="scientific">Candidatus Woesebacteria bacterium CG_4_10_14_0_2_um_filter_39_14</name>
    <dbReference type="NCBI Taxonomy" id="1975054"/>
    <lineage>
        <taxon>Bacteria</taxon>
        <taxon>Candidatus Woeseibacteriota</taxon>
    </lineage>
</organism>
<feature type="active site" description="For OMPdecase activity" evidence="11">
    <location>
        <position position="40"/>
    </location>
</feature>
<dbReference type="InterPro" id="IPR001754">
    <property type="entry name" value="OMPdeCOase_dom"/>
</dbReference>
<dbReference type="CDD" id="cd06223">
    <property type="entry name" value="PRTases_typeI"/>
    <property type="match status" value="1"/>
</dbReference>
<feature type="active site" description="For OMPdecase activity" evidence="11">
    <location>
        <position position="38"/>
    </location>
</feature>
<comment type="similarity">
    <text evidence="3">In the N-terminal section; belongs to the purine/pyrimidine phosphoribosyltransferase family.</text>
</comment>
<dbReference type="InterPro" id="IPR011060">
    <property type="entry name" value="RibuloseP-bd_barrel"/>
</dbReference>
<proteinExistence type="inferred from homology"/>
<dbReference type="Gene3D" id="3.20.20.70">
    <property type="entry name" value="Aldolase class I"/>
    <property type="match status" value="1"/>
</dbReference>
<gene>
    <name evidence="15" type="primary">pyrF</name>
    <name evidence="15" type="ORF">COY29_01675</name>
</gene>
<dbReference type="EC" id="4.1.1.23" evidence="5 13"/>
<evidence type="ECO:0000256" key="12">
    <source>
        <dbReference type="PIRSR" id="PIRSR614732-2"/>
    </source>
</evidence>
<dbReference type="Gene3D" id="3.40.50.2020">
    <property type="match status" value="1"/>
</dbReference>
<evidence type="ECO:0000256" key="8">
    <source>
        <dbReference type="ARBA" id="ARBA00022975"/>
    </source>
</evidence>
<sequence length="425" mass="46361">MIYSILASLLTAKDEEEAAMILEQVRDLFDLKDQIFLDTKLDDIPNTVAGATKAIARIGTKIFNVHASAGPEAVKQAVANRGDSKVLGVTVLTSHNEESCVSTFGDKPGPKVVQFAKTLAEVGADGIVCSPQELRLLAQYPELAKLKKVVPGVRPEWAAVGDQKRVMTPGEAIRAGADFVVIGRPITQPPPEIGGSVEAAQKIAGEIEKALLEKPLIEHNAIWIFKGLEGEPHALLASGKHSDGYINLNTVLQSPQLCETLAEQLVSKLRSQGITKENIDVVVSSSYAAIVFGYAVARQLGVDFIFTEKLENQQIFGERFVLSPGARILQVEELITTLKTAKGVKDAVLNNNPEAKFAKLELEGKTVVATIIHRPDKLPITYEDYIVIALIEKEIHAWDPSECPLCKKGSEALHPKQNWQRFLQR</sequence>
<reference evidence="16" key="1">
    <citation type="submission" date="2017-09" db="EMBL/GenBank/DDBJ databases">
        <title>Depth-based differentiation of microbial function through sediment-hosted aquifers and enrichment of novel symbionts in the deep terrestrial subsurface.</title>
        <authorList>
            <person name="Probst A.J."/>
            <person name="Ladd B."/>
            <person name="Jarett J.K."/>
            <person name="Geller-Mcgrath D.E."/>
            <person name="Sieber C.M.K."/>
            <person name="Emerson J.B."/>
            <person name="Anantharaman K."/>
            <person name="Thomas B.C."/>
            <person name="Malmstrom R."/>
            <person name="Stieglmeier M."/>
            <person name="Klingl A."/>
            <person name="Woyke T."/>
            <person name="Ryan C.M."/>
            <person name="Banfield J.F."/>
        </authorList>
    </citation>
    <scope>NUCLEOTIDE SEQUENCE [LARGE SCALE GENOMIC DNA]</scope>
</reference>
<dbReference type="GO" id="GO:0044205">
    <property type="term" value="P:'de novo' UMP biosynthetic process"/>
    <property type="evidence" value="ECO:0007669"/>
    <property type="project" value="UniProtKB-UniPathway"/>
</dbReference>
<evidence type="ECO:0000256" key="6">
    <source>
        <dbReference type="ARBA" id="ARBA00021923"/>
    </source>
</evidence>
<feature type="binding site" evidence="12">
    <location>
        <position position="93"/>
    </location>
    <ligand>
        <name>substrate</name>
    </ligand>
</feature>
<evidence type="ECO:0000256" key="2">
    <source>
        <dbReference type="ARBA" id="ARBA00004861"/>
    </source>
</evidence>
<dbReference type="AlphaFoldDB" id="A0A2M7TNP0"/>
<dbReference type="CDD" id="cd04725">
    <property type="entry name" value="OMP_decarboxylase_like"/>
    <property type="match status" value="1"/>
</dbReference>
<evidence type="ECO:0000256" key="5">
    <source>
        <dbReference type="ARBA" id="ARBA00012321"/>
    </source>
</evidence>
<feature type="binding site" evidence="12">
    <location>
        <position position="184"/>
    </location>
    <ligand>
        <name>substrate</name>
    </ligand>
</feature>
<dbReference type="InterPro" id="IPR029057">
    <property type="entry name" value="PRTase-like"/>
</dbReference>
<evidence type="ECO:0000256" key="9">
    <source>
        <dbReference type="ARBA" id="ARBA00023239"/>
    </source>
</evidence>
<dbReference type="SUPFAM" id="SSF51366">
    <property type="entry name" value="Ribulose-phoshate binding barrel"/>
    <property type="match status" value="1"/>
</dbReference>
<feature type="active site" description="For OMPdecase activity" evidence="11">
    <location>
        <position position="43"/>
    </location>
</feature>
<evidence type="ECO:0000256" key="11">
    <source>
        <dbReference type="PIRSR" id="PIRSR614732-1"/>
    </source>
</evidence>
<evidence type="ECO:0000256" key="7">
    <source>
        <dbReference type="ARBA" id="ARBA00022793"/>
    </source>
</evidence>
<evidence type="ECO:0000259" key="14">
    <source>
        <dbReference type="SMART" id="SM00934"/>
    </source>
</evidence>
<comment type="pathway">
    <text evidence="2 13">Pyrimidine metabolism; UMP biosynthesis via de novo pathway; UMP from orotate: step 2/2.</text>
</comment>
<evidence type="ECO:0000256" key="1">
    <source>
        <dbReference type="ARBA" id="ARBA00002356"/>
    </source>
</evidence>
<dbReference type="NCBIfam" id="TIGR01740">
    <property type="entry name" value="pyrF"/>
    <property type="match status" value="1"/>
</dbReference>
<dbReference type="SMART" id="SM00934">
    <property type="entry name" value="OMPdecase"/>
    <property type="match status" value="1"/>
</dbReference>
<name>A0A2M7TNP0_9BACT</name>
<dbReference type="PANTHER" id="PTHR32119">
    <property type="entry name" value="OROTIDINE 5'-PHOSPHATE DECARBOXYLASE"/>
    <property type="match status" value="1"/>
</dbReference>
<dbReference type="Proteomes" id="UP000229753">
    <property type="component" value="Unassembled WGS sequence"/>
</dbReference>
<comment type="similarity">
    <text evidence="13">Belongs to the OMP decarboxylase family.</text>
</comment>
<comment type="similarity">
    <text evidence="4">In the C-terminal section; belongs to the OMP decarboxylase family.</text>
</comment>
<dbReference type="InterPro" id="IPR018089">
    <property type="entry name" value="OMPdecase_AS"/>
</dbReference>
<evidence type="ECO:0000256" key="10">
    <source>
        <dbReference type="ARBA" id="ARBA00049157"/>
    </source>
</evidence>
<keyword evidence="8 13" id="KW-0665">Pyrimidine biosynthesis</keyword>
<dbReference type="GO" id="GO:0005829">
    <property type="term" value="C:cytosol"/>
    <property type="evidence" value="ECO:0007669"/>
    <property type="project" value="TreeGrafter"/>
</dbReference>
<dbReference type="EMBL" id="PFNO01000050">
    <property type="protein sequence ID" value="PIZ49515.1"/>
    <property type="molecule type" value="Genomic_DNA"/>
</dbReference>
<dbReference type="UniPathway" id="UPA00070">
    <property type="reaction ID" value="UER00120"/>
</dbReference>
<accession>A0A2M7TNP0</accession>
<comment type="catalytic activity">
    <reaction evidence="10 13">
        <text>orotidine 5'-phosphate + H(+) = UMP + CO2</text>
        <dbReference type="Rhea" id="RHEA:11596"/>
        <dbReference type="ChEBI" id="CHEBI:15378"/>
        <dbReference type="ChEBI" id="CHEBI:16526"/>
        <dbReference type="ChEBI" id="CHEBI:57538"/>
        <dbReference type="ChEBI" id="CHEBI:57865"/>
        <dbReference type="EC" id="4.1.1.23"/>
    </reaction>
</comment>
<keyword evidence="9 13" id="KW-0456">Lyase</keyword>
<evidence type="ECO:0000313" key="16">
    <source>
        <dbReference type="Proteomes" id="UP000229753"/>
    </source>
</evidence>
<evidence type="ECO:0000256" key="4">
    <source>
        <dbReference type="ARBA" id="ARBA00009769"/>
    </source>
</evidence>
<evidence type="ECO:0000256" key="3">
    <source>
        <dbReference type="ARBA" id="ARBA00006221"/>
    </source>
</evidence>
<dbReference type="InterPro" id="IPR014732">
    <property type="entry name" value="OMPdecase"/>
</dbReference>
<evidence type="ECO:0000256" key="13">
    <source>
        <dbReference type="RuleBase" id="RU000512"/>
    </source>
</evidence>
<feature type="binding site" evidence="12">
    <location>
        <position position="183"/>
    </location>
    <ligand>
        <name>substrate</name>
    </ligand>
</feature>
<comment type="function">
    <text evidence="1">Catalyzes the decarboxylation of orotidine 5'-monophosphate (OMP) to uridine 5'-monophosphate (UMP).</text>
</comment>
<feature type="domain" description="Orotidine 5'-phosphate decarboxylase" evidence="14">
    <location>
        <begin position="4"/>
        <end position="203"/>
    </location>
</feature>
<dbReference type="GO" id="GO:0004590">
    <property type="term" value="F:orotidine-5'-phosphate decarboxylase activity"/>
    <property type="evidence" value="ECO:0007669"/>
    <property type="project" value="UniProtKB-EC"/>
</dbReference>
<dbReference type="GO" id="GO:0006207">
    <property type="term" value="P:'de novo' pyrimidine nucleobase biosynthetic process"/>
    <property type="evidence" value="ECO:0007669"/>
    <property type="project" value="InterPro"/>
</dbReference>
<feature type="binding site" evidence="12">
    <location>
        <position position="154"/>
    </location>
    <ligand>
        <name>substrate</name>
    </ligand>
</feature>
<dbReference type="Pfam" id="PF00215">
    <property type="entry name" value="OMPdecase"/>
    <property type="match status" value="1"/>
</dbReference>
<dbReference type="InterPro" id="IPR013785">
    <property type="entry name" value="Aldolase_TIM"/>
</dbReference>
<dbReference type="InterPro" id="IPR000836">
    <property type="entry name" value="PRTase_dom"/>
</dbReference>